<evidence type="ECO:0000256" key="1">
    <source>
        <dbReference type="ARBA" id="ARBA00008710"/>
    </source>
</evidence>
<dbReference type="EMBL" id="SLWM01000050">
    <property type="protein sequence ID" value="TCO08068.1"/>
    <property type="molecule type" value="Genomic_DNA"/>
</dbReference>
<comment type="caution">
    <text evidence="4">The sequence shown here is derived from an EMBL/GenBank/DDBJ whole genome shotgun (WGS) entry which is preliminary data.</text>
</comment>
<sequence>MSFEKTPSGTHGTRAPSGSNAFTRFIGRMMTKSHRRNGDRFMGMDLLYLTTVGVKTGQKRQNPLARFPDGDGSWLVVASLGGSARNPSWYHNIAAHPDQVWIEVAGDHFRVTAEQLDWEPREVAWQRIIDSQPRYAGYQTKTDRVLPILRPSPAQNP</sequence>
<organism evidence="4 5">
    <name type="scientific">Kribbella orskensis</name>
    <dbReference type="NCBI Taxonomy" id="2512216"/>
    <lineage>
        <taxon>Bacteria</taxon>
        <taxon>Bacillati</taxon>
        <taxon>Actinomycetota</taxon>
        <taxon>Actinomycetes</taxon>
        <taxon>Propionibacteriales</taxon>
        <taxon>Kribbellaceae</taxon>
        <taxon>Kribbella</taxon>
    </lineage>
</organism>
<evidence type="ECO:0000313" key="4">
    <source>
        <dbReference type="EMBL" id="TCO08068.1"/>
    </source>
</evidence>
<evidence type="ECO:0000313" key="5">
    <source>
        <dbReference type="Proteomes" id="UP000295818"/>
    </source>
</evidence>
<gene>
    <name evidence="4" type="ORF">EV644_15013</name>
</gene>
<protein>
    <submittedName>
        <fullName evidence="4">Deazaflavin-dependent oxidoreductase (Nitroreductase family)</fullName>
    </submittedName>
</protein>
<feature type="region of interest" description="Disordered" evidence="3">
    <location>
        <begin position="1"/>
        <end position="20"/>
    </location>
</feature>
<dbReference type="Pfam" id="PF04075">
    <property type="entry name" value="F420H2_quin_red"/>
    <property type="match status" value="1"/>
</dbReference>
<proteinExistence type="inferred from homology"/>
<dbReference type="PANTHER" id="PTHR39428:SF1">
    <property type="entry name" value="F420H(2)-DEPENDENT QUINONE REDUCTASE RV1261C"/>
    <property type="match status" value="1"/>
</dbReference>
<evidence type="ECO:0000256" key="3">
    <source>
        <dbReference type="SAM" id="MobiDB-lite"/>
    </source>
</evidence>
<dbReference type="NCBIfam" id="TIGR00026">
    <property type="entry name" value="hi_GC_TIGR00026"/>
    <property type="match status" value="1"/>
</dbReference>
<dbReference type="RefSeq" id="WP_132191124.1">
    <property type="nucleotide sequence ID" value="NZ_SLWM01000050.1"/>
</dbReference>
<keyword evidence="5" id="KW-1185">Reference proteome</keyword>
<name>A0ABY2B5Z6_9ACTN</name>
<dbReference type="InterPro" id="IPR004378">
    <property type="entry name" value="F420H2_quin_Rdtase"/>
</dbReference>
<dbReference type="Proteomes" id="UP000295818">
    <property type="component" value="Unassembled WGS sequence"/>
</dbReference>
<reference evidence="4 5" key="1">
    <citation type="journal article" date="2015" name="Stand. Genomic Sci.">
        <title>Genomic Encyclopedia of Bacterial and Archaeal Type Strains, Phase III: the genomes of soil and plant-associated and newly described type strains.</title>
        <authorList>
            <person name="Whitman W.B."/>
            <person name="Woyke T."/>
            <person name="Klenk H.P."/>
            <person name="Zhou Y."/>
            <person name="Lilburn T.G."/>
            <person name="Beck B.J."/>
            <person name="De Vos P."/>
            <person name="Vandamme P."/>
            <person name="Eisen J.A."/>
            <person name="Garrity G."/>
            <person name="Hugenholtz P."/>
            <person name="Kyrpides N.C."/>
        </authorList>
    </citation>
    <scope>NUCLEOTIDE SEQUENCE [LARGE SCALE GENOMIC DNA]</scope>
    <source>
        <strain evidence="4 5">VKM Ac-2538</strain>
    </source>
</reference>
<evidence type="ECO:0000256" key="2">
    <source>
        <dbReference type="ARBA" id="ARBA00049106"/>
    </source>
</evidence>
<comment type="similarity">
    <text evidence="1">Belongs to the F420H(2)-dependent quinone reductase family.</text>
</comment>
<comment type="catalytic activity">
    <reaction evidence="2">
        <text>oxidized coenzyme F420-(gamma-L-Glu)(n) + a quinol + H(+) = reduced coenzyme F420-(gamma-L-Glu)(n) + a quinone</text>
        <dbReference type="Rhea" id="RHEA:39663"/>
        <dbReference type="Rhea" id="RHEA-COMP:12939"/>
        <dbReference type="Rhea" id="RHEA-COMP:14378"/>
        <dbReference type="ChEBI" id="CHEBI:15378"/>
        <dbReference type="ChEBI" id="CHEBI:24646"/>
        <dbReference type="ChEBI" id="CHEBI:132124"/>
        <dbReference type="ChEBI" id="CHEBI:133980"/>
        <dbReference type="ChEBI" id="CHEBI:139511"/>
    </reaction>
</comment>
<dbReference type="Gene3D" id="2.30.110.10">
    <property type="entry name" value="Electron Transport, Fmn-binding Protein, Chain A"/>
    <property type="match status" value="1"/>
</dbReference>
<dbReference type="InterPro" id="IPR012349">
    <property type="entry name" value="Split_barrel_FMN-bd"/>
</dbReference>
<dbReference type="PANTHER" id="PTHR39428">
    <property type="entry name" value="F420H(2)-DEPENDENT QUINONE REDUCTASE RV1261C"/>
    <property type="match status" value="1"/>
</dbReference>
<accession>A0ABY2B5Z6</accession>